<comment type="caution">
    <text evidence="1">The sequence shown here is derived from an EMBL/GenBank/DDBJ whole genome shotgun (WGS) entry which is preliminary data.</text>
</comment>
<dbReference type="RefSeq" id="XP_005643663.1">
    <property type="nucleotide sequence ID" value="XM_005643606.1"/>
</dbReference>
<dbReference type="GeneID" id="17037049"/>
<dbReference type="AlphaFoldDB" id="I0YL50"/>
<keyword evidence="2" id="KW-1185">Reference proteome</keyword>
<protein>
    <submittedName>
        <fullName evidence="1">Uncharacterized protein</fullName>
    </submittedName>
</protein>
<dbReference type="EMBL" id="AGSI01000020">
    <property type="protein sequence ID" value="EIE19119.1"/>
    <property type="molecule type" value="Genomic_DNA"/>
</dbReference>
<sequence>MQAVGVYRIGGLWTRCLRDKCVKQEVLLLIHNNPCLQCTCKHMLTEPHYTSSK</sequence>
<proteinExistence type="predicted"/>
<reference evidence="1 2" key="1">
    <citation type="journal article" date="2012" name="Genome Biol.">
        <title>The genome of the polar eukaryotic microalga coccomyxa subellipsoidea reveals traits of cold adaptation.</title>
        <authorList>
            <person name="Blanc G."/>
            <person name="Agarkova I."/>
            <person name="Grimwood J."/>
            <person name="Kuo A."/>
            <person name="Brueggeman A."/>
            <person name="Dunigan D."/>
            <person name="Gurnon J."/>
            <person name="Ladunga I."/>
            <person name="Lindquist E."/>
            <person name="Lucas S."/>
            <person name="Pangilinan J."/>
            <person name="Proschold T."/>
            <person name="Salamov A."/>
            <person name="Schmutz J."/>
            <person name="Weeks D."/>
            <person name="Yamada T."/>
            <person name="Claverie J.M."/>
            <person name="Grigoriev I."/>
            <person name="Van Etten J."/>
            <person name="Lomsadze A."/>
            <person name="Borodovsky M."/>
        </authorList>
    </citation>
    <scope>NUCLEOTIDE SEQUENCE [LARGE SCALE GENOMIC DNA]</scope>
    <source>
        <strain evidence="1 2">C-169</strain>
    </source>
</reference>
<organism evidence="1 2">
    <name type="scientific">Coccomyxa subellipsoidea (strain C-169)</name>
    <name type="common">Green microalga</name>
    <dbReference type="NCBI Taxonomy" id="574566"/>
    <lineage>
        <taxon>Eukaryota</taxon>
        <taxon>Viridiplantae</taxon>
        <taxon>Chlorophyta</taxon>
        <taxon>core chlorophytes</taxon>
        <taxon>Trebouxiophyceae</taxon>
        <taxon>Trebouxiophyceae incertae sedis</taxon>
        <taxon>Coccomyxaceae</taxon>
        <taxon>Coccomyxa</taxon>
        <taxon>Coccomyxa subellipsoidea</taxon>
    </lineage>
</organism>
<evidence type="ECO:0000313" key="2">
    <source>
        <dbReference type="Proteomes" id="UP000007264"/>
    </source>
</evidence>
<name>I0YL50_COCSC</name>
<accession>I0YL50</accession>
<evidence type="ECO:0000313" key="1">
    <source>
        <dbReference type="EMBL" id="EIE19119.1"/>
    </source>
</evidence>
<dbReference type="Proteomes" id="UP000007264">
    <property type="component" value="Unassembled WGS sequence"/>
</dbReference>
<gene>
    <name evidence="1" type="ORF">COCSUDRAFT_34360</name>
</gene>
<dbReference type="KEGG" id="csl:COCSUDRAFT_34360"/>